<dbReference type="InterPro" id="IPR016181">
    <property type="entry name" value="Acyl_CoA_acyltransferase"/>
</dbReference>
<dbReference type="PANTHER" id="PTHR42791:SF1">
    <property type="entry name" value="N-ACETYLTRANSFERASE DOMAIN-CONTAINING PROTEIN"/>
    <property type="match status" value="1"/>
</dbReference>
<dbReference type="OrthoDB" id="2115692at2759"/>
<evidence type="ECO:0000313" key="2">
    <source>
        <dbReference type="EMBL" id="CAG9989012.1"/>
    </source>
</evidence>
<name>A0A9N9Y4V8_9HYPO</name>
<dbReference type="PANTHER" id="PTHR42791">
    <property type="entry name" value="GNAT FAMILY ACETYLTRANSFERASE"/>
    <property type="match status" value="1"/>
</dbReference>
<dbReference type="Gene3D" id="3.40.630.30">
    <property type="match status" value="1"/>
</dbReference>
<dbReference type="CDD" id="cd04301">
    <property type="entry name" value="NAT_SF"/>
    <property type="match status" value="1"/>
</dbReference>
<comment type="caution">
    <text evidence="2">The sequence shown here is derived from an EMBL/GenBank/DDBJ whole genome shotgun (WGS) entry which is preliminary data.</text>
</comment>
<dbReference type="PROSITE" id="PS51186">
    <property type="entry name" value="GNAT"/>
    <property type="match status" value="1"/>
</dbReference>
<reference evidence="2 3" key="2">
    <citation type="submission" date="2021-10" db="EMBL/GenBank/DDBJ databases">
        <authorList>
            <person name="Piombo E."/>
        </authorList>
    </citation>
    <scope>NUCLEOTIDE SEQUENCE [LARGE SCALE GENOMIC DNA]</scope>
</reference>
<organism evidence="2 3">
    <name type="scientific">Clonostachys byssicola</name>
    <dbReference type="NCBI Taxonomy" id="160290"/>
    <lineage>
        <taxon>Eukaryota</taxon>
        <taxon>Fungi</taxon>
        <taxon>Dikarya</taxon>
        <taxon>Ascomycota</taxon>
        <taxon>Pezizomycotina</taxon>
        <taxon>Sordariomycetes</taxon>
        <taxon>Hypocreomycetidae</taxon>
        <taxon>Hypocreales</taxon>
        <taxon>Bionectriaceae</taxon>
        <taxon>Clonostachys</taxon>
    </lineage>
</organism>
<evidence type="ECO:0000259" key="1">
    <source>
        <dbReference type="PROSITE" id="PS51186"/>
    </source>
</evidence>
<dbReference type="AlphaFoldDB" id="A0A9N9Y4V8"/>
<gene>
    <name evidence="2" type="ORF">CBYS24578_00018597</name>
</gene>
<feature type="domain" description="N-acetyltransferase" evidence="1">
    <location>
        <begin position="89"/>
        <end position="238"/>
    </location>
</feature>
<dbReference type="GO" id="GO:0016747">
    <property type="term" value="F:acyltransferase activity, transferring groups other than amino-acyl groups"/>
    <property type="evidence" value="ECO:0007669"/>
    <property type="project" value="InterPro"/>
</dbReference>
<proteinExistence type="predicted"/>
<keyword evidence="3" id="KW-1185">Reference proteome</keyword>
<reference evidence="3" key="1">
    <citation type="submission" date="2019-06" db="EMBL/GenBank/DDBJ databases">
        <authorList>
            <person name="Broberg M."/>
        </authorList>
    </citation>
    <scope>NUCLEOTIDE SEQUENCE [LARGE SCALE GENOMIC DNA]</scope>
</reference>
<sequence>MHVRLATHDDVAEIATVPVSAYEDDPQDAYMYPRRFNYPQLYIKAKASIARSALEDTTATLIVVTLDETDNYWDGTPTIVGFCIWYRETEYAQEAPDDQDGKDQGGSIFSAIKSYVLESEIVDYLSDLANPILSASHSRAMAQICSKPDSQQFVDGYEKPRYYHGVLDIGVDKGFQGRGVARLLMEWGMNRARTENLPVYLSATPAGKPLYLKLGFRTIGYWIWRPNQPEKWDIMQWDP</sequence>
<dbReference type="Proteomes" id="UP000754883">
    <property type="component" value="Unassembled WGS sequence"/>
</dbReference>
<evidence type="ECO:0000313" key="3">
    <source>
        <dbReference type="Proteomes" id="UP000754883"/>
    </source>
</evidence>
<dbReference type="InterPro" id="IPR000182">
    <property type="entry name" value="GNAT_dom"/>
</dbReference>
<dbReference type="Pfam" id="PF13508">
    <property type="entry name" value="Acetyltransf_7"/>
    <property type="match status" value="1"/>
</dbReference>
<dbReference type="EMBL" id="CABFNO020001457">
    <property type="protein sequence ID" value="CAG9989012.1"/>
    <property type="molecule type" value="Genomic_DNA"/>
</dbReference>
<dbReference type="InterPro" id="IPR052523">
    <property type="entry name" value="Trichothecene_AcTrans"/>
</dbReference>
<dbReference type="SUPFAM" id="SSF55729">
    <property type="entry name" value="Acyl-CoA N-acyltransferases (Nat)"/>
    <property type="match status" value="1"/>
</dbReference>
<accession>A0A9N9Y4V8</accession>
<protein>
    <recommendedName>
        <fullName evidence="1">N-acetyltransferase domain-containing protein</fullName>
    </recommendedName>
</protein>